<organism evidence="2 3">
    <name type="scientific">Bifidobacterium pseudolongum subsp. globosum</name>
    <dbReference type="NCBI Taxonomy" id="1690"/>
    <lineage>
        <taxon>Bacteria</taxon>
        <taxon>Bacillati</taxon>
        <taxon>Actinomycetota</taxon>
        <taxon>Actinomycetes</taxon>
        <taxon>Bifidobacteriales</taxon>
        <taxon>Bifidobacteriaceae</taxon>
        <taxon>Bifidobacterium</taxon>
    </lineage>
</organism>
<dbReference type="Gene3D" id="3.90.1570.50">
    <property type="match status" value="1"/>
</dbReference>
<dbReference type="PROSITE" id="PS51192">
    <property type="entry name" value="HELICASE_ATP_BIND_1"/>
    <property type="match status" value="1"/>
</dbReference>
<evidence type="ECO:0000259" key="1">
    <source>
        <dbReference type="PROSITE" id="PS51192"/>
    </source>
</evidence>
<reference evidence="2 3" key="1">
    <citation type="submission" date="2018-12" db="EMBL/GenBank/DDBJ databases">
        <title>Unveiling genomic diversity among members of the Bifidobacterium pseudolongum species, a widely distributed gut commensal of the animal kingdom.</title>
        <authorList>
            <person name="Lugli G.A."/>
            <person name="Duranti S."/>
            <person name="Albert K."/>
            <person name="Mancabelli L."/>
            <person name="Napoli S."/>
            <person name="Viappiani A."/>
            <person name="Anzalone R."/>
            <person name="Longhi G."/>
            <person name="Milani C."/>
            <person name="Turroni F."/>
            <person name="Alessandri G."/>
            <person name="Sela D.A."/>
            <person name="Van Sinderen D."/>
            <person name="Ventura M."/>
        </authorList>
    </citation>
    <scope>NUCLEOTIDE SEQUENCE [LARGE SCALE GENOMIC DNA]</scope>
    <source>
        <strain evidence="2 3">2032B</strain>
    </source>
</reference>
<sequence length="1016" mass="115555">MTDRNRISEKAFEDAVICGMEHPDAEGNAQWYTFIPAKDDTSSDWRFDREYAMDTQTFQEFLSETQPKEVTKVERQYGERWFERVLKRLAQVIDDKGLLHVLHHGFRMAPGANFQLVYFKPANDLNHEAVENYYLNRFRVTRQLRFGTLPSDRNDSLDVVAMVNGFPLVTIELKNPLTGQTGVDAIMQYQRDRDPRELIFKPDMRSLVHFAADPDEVYMTTMLKGSDTFFLPFNKGNGHDGAGNPPAESGEFKTSYLWNEVLRPDSLLEIIQRFIQIEYRKDEGKKPVRKTPSNIKRIIFPRYHQLDAVRKLVKAAKADGPGRNYLIQHSAGSGKSNSISWLAYELSGLTRPDGDALFDSIIVLTDRVALDNQLQSNILAMEQTPGVVQSVTHGSKELLDAINSRARVIVSTIQKFPYIYDQTDVKNRTFAVIIDEAHSSQSGEAHRKTKEALGTATVGDATWEEDDFDDLGGEAAVRIQREMASQGTQQNLSFFAFTATPKASTLEVFGTRDASDGKPHPFHLYSMKQAIEEGFILDVLRNYTTYNRYFELVKTTAEDPAWPSAKATREIMRFINLHPTNIKEKSRIIVDHFSQHVADMLQGHAKGMVVTSSRMAAAKYYQQIKDLSKRSEYSNVRPVVAFSGTLQIDGEEVSESALNDFRSSELPKRFDTDEYNLIIVANKFQTGFDQPKLCAMYVDKKLTGVAAVQTLSRLNRTEPGKTGVFVLDFVNTSDEIQASFEPYYTVADIDRETDLNTVYIMRDDLDDFAIVHPEDVRKLAEIWYGNDENILSEVNAVLEPALHEFRKRSQEEQEEYAKRVSKFVRSYEYITQMIRLDDEELLEYHLYLRLLSKKLAGELHGGNGRTLDDIGKEVNLTRFKVEKVAQEAIKLEGGENLRNSGGSAGVGHDDDVEPLSAIIERLNDLFGTDFAEPAKKTIEAILGNLEQDDELVMQAKNNSREDFVDTFATHVTREMLKSKRENSELFKLYATNKEGANEITKMLLDLFYHGLKGYVQ</sequence>
<dbReference type="GO" id="GO:0003677">
    <property type="term" value="F:DNA binding"/>
    <property type="evidence" value="ECO:0007669"/>
    <property type="project" value="UniProtKB-KW"/>
</dbReference>
<keyword evidence="2" id="KW-0347">Helicase</keyword>
<dbReference type="PANTHER" id="PTHR42927:SF1">
    <property type="entry name" value="HELICASE SUPERFAMILY 1 AND 2 DOMAIN-CONTAINING PROTEIN"/>
    <property type="match status" value="1"/>
</dbReference>
<evidence type="ECO:0000313" key="2">
    <source>
        <dbReference type="EMBL" id="RYQ27061.1"/>
    </source>
</evidence>
<dbReference type="InterPro" id="IPR007409">
    <property type="entry name" value="Restrct_endonuc_type1_HsdR_N"/>
</dbReference>
<name>A0A4Q5AHF1_9BIFI</name>
<feature type="domain" description="Helicase ATP-binding" evidence="1">
    <location>
        <begin position="316"/>
        <end position="465"/>
    </location>
</feature>
<dbReference type="GO" id="GO:0004386">
    <property type="term" value="F:helicase activity"/>
    <property type="evidence" value="ECO:0007669"/>
    <property type="project" value="UniProtKB-KW"/>
</dbReference>
<protein>
    <submittedName>
        <fullName evidence="2">Helicase type I site-specific restriction-modification system restriction subunit</fullName>
    </submittedName>
</protein>
<keyword evidence="2" id="KW-0378">Hydrolase</keyword>
<dbReference type="Pfam" id="PF04313">
    <property type="entry name" value="HSDR_N"/>
    <property type="match status" value="1"/>
</dbReference>
<dbReference type="Gene3D" id="3.40.50.300">
    <property type="entry name" value="P-loop containing nucleotide triphosphate hydrolases"/>
    <property type="match status" value="2"/>
</dbReference>
<comment type="caution">
    <text evidence="2">The sequence shown here is derived from an EMBL/GenBank/DDBJ whole genome shotgun (WGS) entry which is preliminary data.</text>
</comment>
<dbReference type="SUPFAM" id="SSF52540">
    <property type="entry name" value="P-loop containing nucleoside triphosphate hydrolases"/>
    <property type="match status" value="1"/>
</dbReference>
<accession>A0A4Q5AHF1</accession>
<keyword evidence="2" id="KW-0067">ATP-binding</keyword>
<dbReference type="Proteomes" id="UP000292535">
    <property type="component" value="Unassembled WGS sequence"/>
</dbReference>
<dbReference type="EMBL" id="RYUQ01000001">
    <property type="protein sequence ID" value="RYQ27061.1"/>
    <property type="molecule type" value="Genomic_DNA"/>
</dbReference>
<dbReference type="GO" id="GO:0009307">
    <property type="term" value="P:DNA restriction-modification system"/>
    <property type="evidence" value="ECO:0007669"/>
    <property type="project" value="UniProtKB-KW"/>
</dbReference>
<dbReference type="PANTHER" id="PTHR42927">
    <property type="entry name" value="HELICASE SUPERFAMILY 1 AND 2 DOMAIN-CONTAINING PROTEIN"/>
    <property type="match status" value="1"/>
</dbReference>
<proteinExistence type="predicted"/>
<dbReference type="InterPro" id="IPR014001">
    <property type="entry name" value="Helicase_ATP-bd"/>
</dbReference>
<dbReference type="GO" id="GO:0009035">
    <property type="term" value="F:type I site-specific deoxyribonuclease activity"/>
    <property type="evidence" value="ECO:0007669"/>
    <property type="project" value="UniProtKB-EC"/>
</dbReference>
<gene>
    <name evidence="2" type="ORF">PG2032B_0105</name>
</gene>
<dbReference type="InterPro" id="IPR027417">
    <property type="entry name" value="P-loop_NTPase"/>
</dbReference>
<dbReference type="InterPro" id="IPR055180">
    <property type="entry name" value="HsdR_RecA-like_helicase_dom_2"/>
</dbReference>
<dbReference type="InterPro" id="IPR040980">
    <property type="entry name" value="SWI2_SNF2"/>
</dbReference>
<dbReference type="GO" id="GO:0005524">
    <property type="term" value="F:ATP binding"/>
    <property type="evidence" value="ECO:0007669"/>
    <property type="project" value="UniProtKB-KW"/>
</dbReference>
<evidence type="ECO:0000313" key="3">
    <source>
        <dbReference type="Proteomes" id="UP000292535"/>
    </source>
</evidence>
<dbReference type="AlphaFoldDB" id="A0A4Q5AHF1"/>
<dbReference type="Pfam" id="PF18766">
    <property type="entry name" value="SWI2_SNF2"/>
    <property type="match status" value="1"/>
</dbReference>
<dbReference type="SMART" id="SM00487">
    <property type="entry name" value="DEXDc"/>
    <property type="match status" value="1"/>
</dbReference>
<dbReference type="Pfam" id="PF22679">
    <property type="entry name" value="T1R_D3-like"/>
    <property type="match status" value="1"/>
</dbReference>
<keyword evidence="2" id="KW-0547">Nucleotide-binding</keyword>
<dbReference type="RefSeq" id="WP_129853134.1">
    <property type="nucleotide sequence ID" value="NZ_RYUQ01000001.1"/>
</dbReference>